<evidence type="ECO:0000256" key="2">
    <source>
        <dbReference type="SAM" id="SignalP"/>
    </source>
</evidence>
<accession>A0A7Y9UML1</accession>
<dbReference type="AlphaFoldDB" id="A0A7Y9UML1"/>
<evidence type="ECO:0000313" key="3">
    <source>
        <dbReference type="EMBL" id="NYG57613.1"/>
    </source>
</evidence>
<gene>
    <name evidence="3" type="ORF">BJ980_000536</name>
</gene>
<dbReference type="RefSeq" id="WP_179500861.1">
    <property type="nucleotide sequence ID" value="NZ_JACCAA010000001.1"/>
</dbReference>
<feature type="signal peptide" evidence="2">
    <location>
        <begin position="1"/>
        <end position="19"/>
    </location>
</feature>
<reference evidence="3 4" key="1">
    <citation type="submission" date="2020-07" db="EMBL/GenBank/DDBJ databases">
        <title>Sequencing the genomes of 1000 actinobacteria strains.</title>
        <authorList>
            <person name="Klenk H.-P."/>
        </authorList>
    </citation>
    <scope>NUCLEOTIDE SEQUENCE [LARGE SCALE GENOMIC DNA]</scope>
    <source>
        <strain evidence="3 4">DSM 23819</strain>
    </source>
</reference>
<comment type="caution">
    <text evidence="3">The sequence shown here is derived from an EMBL/GenBank/DDBJ whole genome shotgun (WGS) entry which is preliminary data.</text>
</comment>
<name>A0A7Y9UML1_9ACTN</name>
<proteinExistence type="predicted"/>
<protein>
    <recommendedName>
        <fullName evidence="5">Hemophore-related protein</fullName>
    </recommendedName>
</protein>
<evidence type="ECO:0000256" key="1">
    <source>
        <dbReference type="SAM" id="MobiDB-lite"/>
    </source>
</evidence>
<evidence type="ECO:0008006" key="5">
    <source>
        <dbReference type="Google" id="ProtNLM"/>
    </source>
</evidence>
<sequence length="157" mass="15797">MRRTTLARLAILLAVGPLAACGTDDGDRGGRGASSTTGASSGSSPSGSATSPTAAPSDPTTATASPSVPAGKYAAYCTAAEAANDAETIDDLQTAVADLVRLLPTDASDEARAGLVWLNDFVQKATSLDQMGSVLKGATAQERKQVAAYGEFEEKAC</sequence>
<dbReference type="EMBL" id="JACCAA010000001">
    <property type="protein sequence ID" value="NYG57613.1"/>
    <property type="molecule type" value="Genomic_DNA"/>
</dbReference>
<feature type="chain" id="PRO_5038533594" description="Hemophore-related protein" evidence="2">
    <location>
        <begin position="20"/>
        <end position="157"/>
    </location>
</feature>
<feature type="region of interest" description="Disordered" evidence="1">
    <location>
        <begin position="22"/>
        <end position="68"/>
    </location>
</feature>
<evidence type="ECO:0000313" key="4">
    <source>
        <dbReference type="Proteomes" id="UP000540656"/>
    </source>
</evidence>
<feature type="compositionally biased region" description="Low complexity" evidence="1">
    <location>
        <begin position="33"/>
        <end position="68"/>
    </location>
</feature>
<keyword evidence="2" id="KW-0732">Signal</keyword>
<organism evidence="3 4">
    <name type="scientific">Nocardioides daedukensis</name>
    <dbReference type="NCBI Taxonomy" id="634462"/>
    <lineage>
        <taxon>Bacteria</taxon>
        <taxon>Bacillati</taxon>
        <taxon>Actinomycetota</taxon>
        <taxon>Actinomycetes</taxon>
        <taxon>Propionibacteriales</taxon>
        <taxon>Nocardioidaceae</taxon>
        <taxon>Nocardioides</taxon>
    </lineage>
</organism>
<dbReference type="Proteomes" id="UP000540656">
    <property type="component" value="Unassembled WGS sequence"/>
</dbReference>
<keyword evidence="4" id="KW-1185">Reference proteome</keyword>